<dbReference type="PANTHER" id="PTHR21098">
    <property type="entry name" value="RIBOFLAVIN SYNTHASE ALPHA CHAIN"/>
    <property type="match status" value="1"/>
</dbReference>
<evidence type="ECO:0000256" key="3">
    <source>
        <dbReference type="ARBA" id="ARBA00004887"/>
    </source>
</evidence>
<evidence type="ECO:0000256" key="2">
    <source>
        <dbReference type="ARBA" id="ARBA00002803"/>
    </source>
</evidence>
<evidence type="ECO:0000256" key="5">
    <source>
        <dbReference type="ARBA" id="ARBA00013950"/>
    </source>
</evidence>
<comment type="function">
    <text evidence="2">Catalyzes the dismutation of two molecules of 6,7-dimethyl-8-ribityllumazine, resulting in the formation of riboflavin and 5-amino-6-(D-ribitylamino)uracil.</text>
</comment>
<dbReference type="Gene3D" id="2.40.30.20">
    <property type="match status" value="2"/>
</dbReference>
<dbReference type="EMBL" id="BAABDL010000122">
    <property type="protein sequence ID" value="GAA4077224.1"/>
    <property type="molecule type" value="Genomic_DNA"/>
</dbReference>
<feature type="domain" description="Lumazine-binding" evidence="11">
    <location>
        <begin position="1"/>
        <end position="97"/>
    </location>
</feature>
<protein>
    <recommendedName>
        <fullName evidence="5 9">Riboflavin synthase</fullName>
        <ecNumber evidence="4 9">2.5.1.9</ecNumber>
    </recommendedName>
</protein>
<evidence type="ECO:0000256" key="9">
    <source>
        <dbReference type="NCBIfam" id="TIGR00187"/>
    </source>
</evidence>
<evidence type="ECO:0000259" key="11">
    <source>
        <dbReference type="PROSITE" id="PS51177"/>
    </source>
</evidence>
<keyword evidence="8" id="KW-0677">Repeat</keyword>
<comment type="pathway">
    <text evidence="3">Cofactor biosynthesis; riboflavin biosynthesis; riboflavin from 2-hydroxy-3-oxobutyl phosphate and 5-amino-6-(D-ribitylamino)uracil: step 2/2.</text>
</comment>
<dbReference type="Proteomes" id="UP001501734">
    <property type="component" value="Unassembled WGS sequence"/>
</dbReference>
<reference evidence="13" key="1">
    <citation type="journal article" date="2019" name="Int. J. Syst. Evol. Microbiol.">
        <title>The Global Catalogue of Microorganisms (GCM) 10K type strain sequencing project: providing services to taxonomists for standard genome sequencing and annotation.</title>
        <authorList>
            <consortium name="The Broad Institute Genomics Platform"/>
            <consortium name="The Broad Institute Genome Sequencing Center for Infectious Disease"/>
            <person name="Wu L."/>
            <person name="Ma J."/>
        </authorList>
    </citation>
    <scope>NUCLEOTIDE SEQUENCE [LARGE SCALE GENOMIC DNA]</scope>
    <source>
        <strain evidence="13">JCM 17250</strain>
    </source>
</reference>
<dbReference type="PIRSF" id="PIRSF000498">
    <property type="entry name" value="Riboflavin_syn_A"/>
    <property type="match status" value="1"/>
</dbReference>
<evidence type="ECO:0000256" key="6">
    <source>
        <dbReference type="ARBA" id="ARBA00022619"/>
    </source>
</evidence>
<comment type="catalytic activity">
    <reaction evidence="1">
        <text>2 6,7-dimethyl-8-(1-D-ribityl)lumazine + H(+) = 5-amino-6-(D-ribitylamino)uracil + riboflavin</text>
        <dbReference type="Rhea" id="RHEA:20772"/>
        <dbReference type="ChEBI" id="CHEBI:15378"/>
        <dbReference type="ChEBI" id="CHEBI:15934"/>
        <dbReference type="ChEBI" id="CHEBI:57986"/>
        <dbReference type="ChEBI" id="CHEBI:58201"/>
        <dbReference type="EC" id="2.5.1.9"/>
    </reaction>
</comment>
<proteinExistence type="predicted"/>
<sequence>MFTGLIQEQGKILKVNRKAHTVQLTCQASEKILADYQIGDSMAINGVCLTAIAKTDSHFTVDIMPETFYRTTFSKLKINDQVNLERALSFHGRLEGHLVSGHIDTTVRLIEKRNHENALILTFDYPKDQQGEIIPQGSIAINGVSLTVTDVQARSFSVSLIPHSKDQTNLGTLNRGEYVNVETDMIGKYIKAQAHLTDKVTGGFLQ</sequence>
<dbReference type="PROSITE" id="PS51177">
    <property type="entry name" value="LUMAZINE_BIND"/>
    <property type="match status" value="2"/>
</dbReference>
<accession>A0ABP7VYA8</accession>
<dbReference type="EC" id="2.5.1.9" evidence="4 9"/>
<dbReference type="SUPFAM" id="SSF63380">
    <property type="entry name" value="Riboflavin synthase domain-like"/>
    <property type="match status" value="2"/>
</dbReference>
<dbReference type="NCBIfam" id="NF006767">
    <property type="entry name" value="PRK09289.1"/>
    <property type="match status" value="1"/>
</dbReference>
<keyword evidence="7" id="KW-0808">Transferase</keyword>
<dbReference type="InterPro" id="IPR023366">
    <property type="entry name" value="ATP_synth_asu-like_sf"/>
</dbReference>
<dbReference type="Pfam" id="PF00677">
    <property type="entry name" value="Lum_binding"/>
    <property type="match status" value="2"/>
</dbReference>
<keyword evidence="13" id="KW-1185">Reference proteome</keyword>
<comment type="caution">
    <text evidence="12">The sequence shown here is derived from an EMBL/GenBank/DDBJ whole genome shotgun (WGS) entry which is preliminary data.</text>
</comment>
<keyword evidence="6" id="KW-0686">Riboflavin biosynthesis</keyword>
<dbReference type="PANTHER" id="PTHR21098:SF12">
    <property type="entry name" value="RIBOFLAVIN SYNTHASE"/>
    <property type="match status" value="1"/>
</dbReference>
<evidence type="ECO:0000256" key="10">
    <source>
        <dbReference type="PROSITE-ProRule" id="PRU00524"/>
    </source>
</evidence>
<evidence type="ECO:0000256" key="1">
    <source>
        <dbReference type="ARBA" id="ARBA00000968"/>
    </source>
</evidence>
<gene>
    <name evidence="12" type="primary">ribE</name>
    <name evidence="12" type="ORF">GCM10022410_22440</name>
</gene>
<evidence type="ECO:0000256" key="7">
    <source>
        <dbReference type="ARBA" id="ARBA00022679"/>
    </source>
</evidence>
<feature type="repeat" description="Lumazine-binding" evidence="10">
    <location>
        <begin position="98"/>
        <end position="194"/>
    </location>
</feature>
<organism evidence="12 13">
    <name type="scientific">Amphibacillus indicireducens</name>
    <dbReference type="NCBI Taxonomy" id="1076330"/>
    <lineage>
        <taxon>Bacteria</taxon>
        <taxon>Bacillati</taxon>
        <taxon>Bacillota</taxon>
        <taxon>Bacilli</taxon>
        <taxon>Bacillales</taxon>
        <taxon>Bacillaceae</taxon>
        <taxon>Amphibacillus</taxon>
    </lineage>
</organism>
<dbReference type="InterPro" id="IPR026017">
    <property type="entry name" value="Lumazine-bd_dom"/>
</dbReference>
<dbReference type="RefSeq" id="WP_344913217.1">
    <property type="nucleotide sequence ID" value="NZ_BAABDL010000122.1"/>
</dbReference>
<evidence type="ECO:0000256" key="4">
    <source>
        <dbReference type="ARBA" id="ARBA00012827"/>
    </source>
</evidence>
<name>A0ABP7VYA8_9BACI</name>
<dbReference type="NCBIfam" id="TIGR00187">
    <property type="entry name" value="ribE"/>
    <property type="match status" value="1"/>
</dbReference>
<dbReference type="CDD" id="cd00402">
    <property type="entry name" value="Riboflavin_synthase_like"/>
    <property type="match status" value="1"/>
</dbReference>
<dbReference type="InterPro" id="IPR001783">
    <property type="entry name" value="Lumazine-bd"/>
</dbReference>
<feature type="repeat" description="Lumazine-binding" evidence="10">
    <location>
        <begin position="1"/>
        <end position="97"/>
    </location>
</feature>
<evidence type="ECO:0000313" key="13">
    <source>
        <dbReference type="Proteomes" id="UP001501734"/>
    </source>
</evidence>
<evidence type="ECO:0000313" key="12">
    <source>
        <dbReference type="EMBL" id="GAA4077224.1"/>
    </source>
</evidence>
<evidence type="ECO:0000256" key="8">
    <source>
        <dbReference type="ARBA" id="ARBA00022737"/>
    </source>
</evidence>
<dbReference type="InterPro" id="IPR017938">
    <property type="entry name" value="Riboflavin_synthase-like_b-brl"/>
</dbReference>
<feature type="domain" description="Lumazine-binding" evidence="11">
    <location>
        <begin position="98"/>
        <end position="194"/>
    </location>
</feature>